<evidence type="ECO:0000313" key="3">
    <source>
        <dbReference type="EMBL" id="OVA02739.1"/>
    </source>
</evidence>
<gene>
    <name evidence="3" type="ORF">BVC80_9093g84</name>
</gene>
<keyword evidence="2" id="KW-0812">Transmembrane</keyword>
<keyword evidence="2" id="KW-0472">Membrane</keyword>
<dbReference type="STRING" id="56857.A0A200PWZ2"/>
<evidence type="ECO:0000313" key="4">
    <source>
        <dbReference type="Proteomes" id="UP000195402"/>
    </source>
</evidence>
<feature type="region of interest" description="Disordered" evidence="1">
    <location>
        <begin position="110"/>
        <end position="209"/>
    </location>
</feature>
<dbReference type="FunCoup" id="A0A200PWZ2">
    <property type="interactions" value="2006"/>
</dbReference>
<evidence type="ECO:0000256" key="1">
    <source>
        <dbReference type="SAM" id="MobiDB-lite"/>
    </source>
</evidence>
<evidence type="ECO:0000256" key="2">
    <source>
        <dbReference type="SAM" id="Phobius"/>
    </source>
</evidence>
<keyword evidence="2" id="KW-1133">Transmembrane helix</keyword>
<dbReference type="Proteomes" id="UP000195402">
    <property type="component" value="Unassembled WGS sequence"/>
</dbReference>
<keyword evidence="4" id="KW-1185">Reference proteome</keyword>
<comment type="caution">
    <text evidence="3">The sequence shown here is derived from an EMBL/GenBank/DDBJ whole genome shotgun (WGS) entry which is preliminary data.</text>
</comment>
<organism evidence="3 4">
    <name type="scientific">Macleaya cordata</name>
    <name type="common">Five-seeded plume-poppy</name>
    <name type="synonym">Bocconia cordata</name>
    <dbReference type="NCBI Taxonomy" id="56857"/>
    <lineage>
        <taxon>Eukaryota</taxon>
        <taxon>Viridiplantae</taxon>
        <taxon>Streptophyta</taxon>
        <taxon>Embryophyta</taxon>
        <taxon>Tracheophyta</taxon>
        <taxon>Spermatophyta</taxon>
        <taxon>Magnoliopsida</taxon>
        <taxon>Ranunculales</taxon>
        <taxon>Papaveraceae</taxon>
        <taxon>Papaveroideae</taxon>
        <taxon>Macleaya</taxon>
    </lineage>
</organism>
<feature type="region of interest" description="Disordered" evidence="1">
    <location>
        <begin position="61"/>
        <end position="80"/>
    </location>
</feature>
<dbReference type="PANTHER" id="PTHR37233:SF2">
    <property type="entry name" value="TRANSMEMBRANE PROTEIN"/>
    <property type="match status" value="1"/>
</dbReference>
<dbReference type="AlphaFoldDB" id="A0A200PWZ2"/>
<feature type="compositionally biased region" description="Polar residues" evidence="1">
    <location>
        <begin position="117"/>
        <end position="149"/>
    </location>
</feature>
<sequence>MTMSLNPVSGFNSTLQAKLWNISRPYAGVSTLKTDHVTASSGLCFGSRKSIKYNKRLGPLLSASNSNQVAPETTDKDSSNAEKALTNDQLLAANPTSLNSLAGNIQLKSSAKDELGPQTTGASNGSGVQSNVTRDTLSSTKAPKRSSLTAREKLRAARVLSRYNTDSKPSKSELGSKVLDALRESDRGKKRSGLPEAPENLLDDSKRGMPKQGLTFDLPGGSDLFLIIFSAVFISTLMFATTFVVWKVGAIHFNEY</sequence>
<dbReference type="InParanoid" id="A0A200PWZ2"/>
<dbReference type="GO" id="GO:0009535">
    <property type="term" value="C:chloroplast thylakoid membrane"/>
    <property type="evidence" value="ECO:0007669"/>
    <property type="project" value="TreeGrafter"/>
</dbReference>
<dbReference type="EMBL" id="MVGT01003948">
    <property type="protein sequence ID" value="OVA02739.1"/>
    <property type="molecule type" value="Genomic_DNA"/>
</dbReference>
<reference evidence="3 4" key="1">
    <citation type="journal article" date="2017" name="Mol. Plant">
        <title>The Genome of Medicinal Plant Macleaya cordata Provides New Insights into Benzylisoquinoline Alkaloids Metabolism.</title>
        <authorList>
            <person name="Liu X."/>
            <person name="Liu Y."/>
            <person name="Huang P."/>
            <person name="Ma Y."/>
            <person name="Qing Z."/>
            <person name="Tang Q."/>
            <person name="Cao H."/>
            <person name="Cheng P."/>
            <person name="Zheng Y."/>
            <person name="Yuan Z."/>
            <person name="Zhou Y."/>
            <person name="Liu J."/>
            <person name="Tang Z."/>
            <person name="Zhuo Y."/>
            <person name="Zhang Y."/>
            <person name="Yu L."/>
            <person name="Huang J."/>
            <person name="Yang P."/>
            <person name="Peng Q."/>
            <person name="Zhang J."/>
            <person name="Jiang W."/>
            <person name="Zhang Z."/>
            <person name="Lin K."/>
            <person name="Ro D.K."/>
            <person name="Chen X."/>
            <person name="Xiong X."/>
            <person name="Shang Y."/>
            <person name="Huang S."/>
            <person name="Zeng J."/>
        </authorList>
    </citation>
    <scope>NUCLEOTIDE SEQUENCE [LARGE SCALE GENOMIC DNA]</scope>
    <source>
        <strain evidence="4">cv. BLH2017</strain>
        <tissue evidence="3">Root</tissue>
    </source>
</reference>
<name>A0A200PWZ2_MACCD</name>
<dbReference type="OMA" id="PPNIQTT"/>
<accession>A0A200PWZ2</accession>
<protein>
    <submittedName>
        <fullName evidence="3">Uncharacterized protein</fullName>
    </submittedName>
</protein>
<feature type="compositionally biased region" description="Polar residues" evidence="1">
    <location>
        <begin position="62"/>
        <end position="71"/>
    </location>
</feature>
<feature type="transmembrane region" description="Helical" evidence="2">
    <location>
        <begin position="224"/>
        <end position="246"/>
    </location>
</feature>
<dbReference type="PANTHER" id="PTHR37233">
    <property type="entry name" value="TRANSMEMBRANE PROTEIN"/>
    <property type="match status" value="1"/>
</dbReference>
<proteinExistence type="predicted"/>
<dbReference type="OrthoDB" id="1938146at2759"/>